<dbReference type="Pfam" id="PF01022">
    <property type="entry name" value="HTH_5"/>
    <property type="match status" value="1"/>
</dbReference>
<dbReference type="NCBIfam" id="NF033788">
    <property type="entry name" value="HTH_metalloreg"/>
    <property type="match status" value="1"/>
</dbReference>
<proteinExistence type="predicted"/>
<dbReference type="InterPro" id="IPR036390">
    <property type="entry name" value="WH_DNA-bd_sf"/>
</dbReference>
<dbReference type="SUPFAM" id="SSF46785">
    <property type="entry name" value="Winged helix' DNA-binding domain"/>
    <property type="match status" value="1"/>
</dbReference>
<keyword evidence="1" id="KW-0805">Transcription regulation</keyword>
<dbReference type="InterPro" id="IPR011991">
    <property type="entry name" value="ArsR-like_HTH"/>
</dbReference>
<dbReference type="SMART" id="SM00418">
    <property type="entry name" value="HTH_ARSR"/>
    <property type="match status" value="1"/>
</dbReference>
<evidence type="ECO:0000256" key="2">
    <source>
        <dbReference type="ARBA" id="ARBA00023125"/>
    </source>
</evidence>
<dbReference type="PANTHER" id="PTHR43132">
    <property type="entry name" value="ARSENICAL RESISTANCE OPERON REPRESSOR ARSR-RELATED"/>
    <property type="match status" value="1"/>
</dbReference>
<dbReference type="PROSITE" id="PS50987">
    <property type="entry name" value="HTH_ARSR_2"/>
    <property type="match status" value="1"/>
</dbReference>
<dbReference type="Proteomes" id="UP000325385">
    <property type="component" value="Chromosome"/>
</dbReference>
<keyword evidence="3" id="KW-0804">Transcription</keyword>
<dbReference type="GO" id="GO:0003700">
    <property type="term" value="F:DNA-binding transcription factor activity"/>
    <property type="evidence" value="ECO:0007669"/>
    <property type="project" value="InterPro"/>
</dbReference>
<reference evidence="5" key="1">
    <citation type="submission" date="2018-09" db="EMBL/GenBank/DDBJ databases">
        <title>Nocardia yunnanensis sp. nov., an actinomycete isolated from a soil sample.</title>
        <authorList>
            <person name="Zhang J."/>
        </authorList>
    </citation>
    <scope>NUCLEOTIDE SEQUENCE [LARGE SCALE GENOMIC DNA]</scope>
    <source>
        <strain evidence="5">21-3</strain>
    </source>
</reference>
<sequence>MKAEDIRDQAEKAVALLKALGSHNRLMIACQLVEGERSVGELAELLELRETVVSQHLALMRKDGLVAARRDGRTIHYSLCGDAPRRVLETLYAIYCSSADDTTGPADGH</sequence>
<dbReference type="CDD" id="cd00090">
    <property type="entry name" value="HTH_ARSR"/>
    <property type="match status" value="1"/>
</dbReference>
<dbReference type="InterPro" id="IPR051011">
    <property type="entry name" value="Metal_resp_trans_reg"/>
</dbReference>
<evidence type="ECO:0000313" key="5">
    <source>
        <dbReference type="Proteomes" id="UP000325385"/>
    </source>
</evidence>
<gene>
    <name evidence="4" type="ORF">D0Y83_08970</name>
</gene>
<dbReference type="Gene3D" id="1.10.10.10">
    <property type="entry name" value="Winged helix-like DNA-binding domain superfamily/Winged helix DNA-binding domain"/>
    <property type="match status" value="1"/>
</dbReference>
<dbReference type="RefSeq" id="WP_010412740.1">
    <property type="nucleotide sequence ID" value="NZ_CP032228.1"/>
</dbReference>
<dbReference type="GeneID" id="69697429"/>
<keyword evidence="2" id="KW-0238">DNA-binding</keyword>
<dbReference type="EMBL" id="CP032228">
    <property type="protein sequence ID" value="QFI63388.1"/>
    <property type="molecule type" value="Genomic_DNA"/>
</dbReference>
<accession>A0A222EVE3</accession>
<dbReference type="InterPro" id="IPR001845">
    <property type="entry name" value="HTH_ArsR_DNA-bd_dom"/>
</dbReference>
<organism evidence="4 5">
    <name type="scientific">Qipengyuania flava</name>
    <dbReference type="NCBI Taxonomy" id="192812"/>
    <lineage>
        <taxon>Bacteria</taxon>
        <taxon>Pseudomonadati</taxon>
        <taxon>Pseudomonadota</taxon>
        <taxon>Alphaproteobacteria</taxon>
        <taxon>Sphingomonadales</taxon>
        <taxon>Erythrobacteraceae</taxon>
        <taxon>Qipengyuania</taxon>
    </lineage>
</organism>
<protein>
    <submittedName>
        <fullName evidence="4">ArsR family transcriptional regulator</fullName>
    </submittedName>
</protein>
<dbReference type="InterPro" id="IPR036388">
    <property type="entry name" value="WH-like_DNA-bd_sf"/>
</dbReference>
<dbReference type="PRINTS" id="PR00778">
    <property type="entry name" value="HTHARSR"/>
</dbReference>
<name>A0A222EVE3_9SPHN</name>
<dbReference type="GO" id="GO:0003677">
    <property type="term" value="F:DNA binding"/>
    <property type="evidence" value="ECO:0007669"/>
    <property type="project" value="UniProtKB-KW"/>
</dbReference>
<evidence type="ECO:0000313" key="4">
    <source>
        <dbReference type="EMBL" id="QFI63388.1"/>
    </source>
</evidence>
<dbReference type="PANTHER" id="PTHR43132:SF2">
    <property type="entry name" value="ARSENICAL RESISTANCE OPERON REPRESSOR ARSR-RELATED"/>
    <property type="match status" value="1"/>
</dbReference>
<evidence type="ECO:0000256" key="1">
    <source>
        <dbReference type="ARBA" id="ARBA00023015"/>
    </source>
</evidence>
<dbReference type="AlphaFoldDB" id="A0A222EVE3"/>
<evidence type="ECO:0000256" key="3">
    <source>
        <dbReference type="ARBA" id="ARBA00023163"/>
    </source>
</evidence>